<dbReference type="InterPro" id="IPR015424">
    <property type="entry name" value="PyrdxlP-dep_Trfase"/>
</dbReference>
<feature type="domain" description="Aminotransferase class V" evidence="2">
    <location>
        <begin position="69"/>
        <end position="256"/>
    </location>
</feature>
<reference evidence="3" key="1">
    <citation type="submission" date="2023-07" db="EMBL/GenBank/DDBJ databases">
        <title>Black Yeasts Isolated from many extreme environments.</title>
        <authorList>
            <person name="Coleine C."/>
            <person name="Stajich J.E."/>
            <person name="Selbmann L."/>
        </authorList>
    </citation>
    <scope>NUCLEOTIDE SEQUENCE</scope>
    <source>
        <strain evidence="3">CCFEE 5485</strain>
    </source>
</reference>
<dbReference type="SUPFAM" id="SSF53383">
    <property type="entry name" value="PLP-dependent transferases"/>
    <property type="match status" value="1"/>
</dbReference>
<dbReference type="PANTHER" id="PTHR43092">
    <property type="entry name" value="L-CYSTEINE DESULFHYDRASE"/>
    <property type="match status" value="1"/>
</dbReference>
<gene>
    <name evidence="3" type="ORF">LTR78_008480</name>
</gene>
<dbReference type="InterPro" id="IPR000192">
    <property type="entry name" value="Aminotrans_V_dom"/>
</dbReference>
<evidence type="ECO:0000313" key="3">
    <source>
        <dbReference type="EMBL" id="KAK3671558.1"/>
    </source>
</evidence>
<dbReference type="Pfam" id="PF00266">
    <property type="entry name" value="Aminotran_5"/>
    <property type="match status" value="1"/>
</dbReference>
<dbReference type="EMBL" id="JAUTXT010000041">
    <property type="protein sequence ID" value="KAK3671558.1"/>
    <property type="molecule type" value="Genomic_DNA"/>
</dbReference>
<dbReference type="AlphaFoldDB" id="A0AAE0TUK4"/>
<dbReference type="Proteomes" id="UP001274830">
    <property type="component" value="Unassembled WGS sequence"/>
</dbReference>
<organism evidence="3 4">
    <name type="scientific">Recurvomyces mirabilis</name>
    <dbReference type="NCBI Taxonomy" id="574656"/>
    <lineage>
        <taxon>Eukaryota</taxon>
        <taxon>Fungi</taxon>
        <taxon>Dikarya</taxon>
        <taxon>Ascomycota</taxon>
        <taxon>Pezizomycotina</taxon>
        <taxon>Dothideomycetes</taxon>
        <taxon>Dothideomycetidae</taxon>
        <taxon>Mycosphaerellales</taxon>
        <taxon>Teratosphaeriaceae</taxon>
        <taxon>Recurvomyces</taxon>
    </lineage>
</organism>
<dbReference type="InterPro" id="IPR015421">
    <property type="entry name" value="PyrdxlP-dep_Trfase_major"/>
</dbReference>
<dbReference type="PANTHER" id="PTHR43092:SF2">
    <property type="entry name" value="HERCYNYLCYSTEINE SULFOXIDE LYASE"/>
    <property type="match status" value="1"/>
</dbReference>
<name>A0AAE0TUK4_9PEZI</name>
<keyword evidence="4" id="KW-1185">Reference proteome</keyword>
<accession>A0AAE0TUK4</accession>
<dbReference type="Gene3D" id="3.40.640.10">
    <property type="entry name" value="Type I PLP-dependent aspartate aminotransferase-like (Major domain)"/>
    <property type="match status" value="1"/>
</dbReference>
<evidence type="ECO:0000259" key="2">
    <source>
        <dbReference type="Pfam" id="PF00266"/>
    </source>
</evidence>
<proteinExistence type="predicted"/>
<keyword evidence="1" id="KW-0663">Pyridoxal phosphate</keyword>
<evidence type="ECO:0000256" key="1">
    <source>
        <dbReference type="ARBA" id="ARBA00022898"/>
    </source>
</evidence>
<protein>
    <recommendedName>
        <fullName evidence="2">Aminotransferase class V domain-containing protein</fullName>
    </recommendedName>
</protein>
<evidence type="ECO:0000313" key="4">
    <source>
        <dbReference type="Proteomes" id="UP001274830"/>
    </source>
</evidence>
<sequence length="442" mass="49886">MNGPKISDNDTVECGAEAAKHFLFADGWRNLNHGSFGTYPKAIRDVQRQFQDDVEARPDAWLRHIYPDLLDKAREAVAEYLHAPTPTIVFIPNASTGVNTVLRNLVFEQNDVIIYAATTYGACELTIDYIVETTPAEKEKVDYTLPCPDEDLVAAFSNKITALKQAGKNVRVAVFDTIVSMPGYRLPFERLTALCREQGVLSCIDGAHGIGHISLDLTTLDPDFFFSNVHKWLYVPRPCAILYVPERHQHLMRSTIPTSHGFVPKGRDDQVSPLPPSKHSGFVHSFEFVASVDNSPYLCFKPALEWRGRVVWEGGKGEEAIYGYCVQQAREAGRSVAKVLGTRCMGEEGDEARKCAFVNVRLPLDFQKDAGGDKGRAIRMAQWMSERLVEEKNTFIAFFFYADAWWVRLSGQIYLTMDDFKWGGEVLKDVCERAKRGEWERK</sequence>
<comment type="caution">
    <text evidence="3">The sequence shown here is derived from an EMBL/GenBank/DDBJ whole genome shotgun (WGS) entry which is preliminary data.</text>
</comment>